<evidence type="ECO:0000313" key="12">
    <source>
        <dbReference type="EMBL" id="OHT17233.1"/>
    </source>
</evidence>
<evidence type="ECO:0000256" key="2">
    <source>
        <dbReference type="ARBA" id="ARBA00001947"/>
    </source>
</evidence>
<dbReference type="PRINTS" id="PR00932">
    <property type="entry name" value="AMINO1PTASE"/>
</dbReference>
<dbReference type="GO" id="GO:0008237">
    <property type="term" value="F:metallopeptidase activity"/>
    <property type="evidence" value="ECO:0007669"/>
    <property type="project" value="UniProtKB-KW"/>
</dbReference>
<evidence type="ECO:0000256" key="6">
    <source>
        <dbReference type="ARBA" id="ARBA00022670"/>
    </source>
</evidence>
<evidence type="ECO:0000256" key="4">
    <source>
        <dbReference type="ARBA" id="ARBA00011965"/>
    </source>
</evidence>
<dbReference type="AlphaFoldDB" id="A0A1J4L139"/>
<evidence type="ECO:0000256" key="9">
    <source>
        <dbReference type="ARBA" id="ARBA00022833"/>
    </source>
</evidence>
<dbReference type="SUPFAM" id="SSF53187">
    <property type="entry name" value="Zn-dependent exopeptidases"/>
    <property type="match status" value="1"/>
</dbReference>
<comment type="catalytic activity">
    <reaction evidence="1">
        <text>Release of an N-terminal aspartate or glutamate from a peptide, with a preference for aspartate.</text>
        <dbReference type="EC" id="3.4.11.21"/>
    </reaction>
</comment>
<dbReference type="Gene3D" id="3.40.630.10">
    <property type="entry name" value="Zn peptidases"/>
    <property type="match status" value="1"/>
</dbReference>
<proteinExistence type="inferred from homology"/>
<dbReference type="GO" id="GO:0006508">
    <property type="term" value="P:proteolysis"/>
    <property type="evidence" value="ECO:0007669"/>
    <property type="project" value="UniProtKB-KW"/>
</dbReference>
<dbReference type="GO" id="GO:0004177">
    <property type="term" value="F:aminopeptidase activity"/>
    <property type="evidence" value="ECO:0007669"/>
    <property type="project" value="UniProtKB-KW"/>
</dbReference>
<comment type="cofactor">
    <cofactor evidence="2">
        <name>Zn(2+)</name>
        <dbReference type="ChEBI" id="CHEBI:29105"/>
    </cofactor>
</comment>
<dbReference type="PANTHER" id="PTHR28570:SF3">
    <property type="entry name" value="ASPARTYL AMINOPEPTIDASE"/>
    <property type="match status" value="1"/>
</dbReference>
<dbReference type="SUPFAM" id="SSF101821">
    <property type="entry name" value="Aminopeptidase/glucanase lid domain"/>
    <property type="match status" value="1"/>
</dbReference>
<accession>A0A1J4L139</accession>
<keyword evidence="5 11" id="KW-0031">Aminopeptidase</keyword>
<dbReference type="Proteomes" id="UP000179807">
    <property type="component" value="Unassembled WGS sequence"/>
</dbReference>
<keyword evidence="8 11" id="KW-0378">Hydrolase</keyword>
<evidence type="ECO:0000256" key="11">
    <source>
        <dbReference type="RuleBase" id="RU004386"/>
    </source>
</evidence>
<gene>
    <name evidence="12" type="primary">apeB</name>
    <name evidence="12" type="ORF">TRFO_12570</name>
</gene>
<keyword evidence="9 11" id="KW-0862">Zinc</keyword>
<dbReference type="EC" id="3.4.11.21" evidence="4"/>
<dbReference type="InterPro" id="IPR001948">
    <property type="entry name" value="Peptidase_M18"/>
</dbReference>
<evidence type="ECO:0000256" key="7">
    <source>
        <dbReference type="ARBA" id="ARBA00022723"/>
    </source>
</evidence>
<dbReference type="GeneID" id="94831414"/>
<dbReference type="Gene3D" id="2.30.250.10">
    <property type="entry name" value="Aminopeptidase i, Domain 2"/>
    <property type="match status" value="1"/>
</dbReference>
<dbReference type="EMBL" id="MLAK01000024">
    <property type="protein sequence ID" value="OHT17233.1"/>
    <property type="molecule type" value="Genomic_DNA"/>
</dbReference>
<dbReference type="VEuPathDB" id="TrichDB:TRFO_12570"/>
<reference evidence="12" key="1">
    <citation type="submission" date="2016-10" db="EMBL/GenBank/DDBJ databases">
        <authorList>
            <person name="Benchimol M."/>
            <person name="Almeida L.G."/>
            <person name="Vasconcelos A.T."/>
            <person name="Perreira-Neves A."/>
            <person name="Rosa I.A."/>
            <person name="Tasca T."/>
            <person name="Bogo M.R."/>
            <person name="de Souza W."/>
        </authorList>
    </citation>
    <scope>NUCLEOTIDE SEQUENCE [LARGE SCALE GENOMIC DNA]</scope>
    <source>
        <strain evidence="12">K</strain>
    </source>
</reference>
<evidence type="ECO:0000313" key="13">
    <source>
        <dbReference type="Proteomes" id="UP000179807"/>
    </source>
</evidence>
<evidence type="ECO:0000256" key="10">
    <source>
        <dbReference type="ARBA" id="ARBA00023049"/>
    </source>
</evidence>
<dbReference type="InterPro" id="IPR023358">
    <property type="entry name" value="Peptidase_M18_dom2"/>
</dbReference>
<name>A0A1J4L139_9EUKA</name>
<evidence type="ECO:0000256" key="8">
    <source>
        <dbReference type="ARBA" id="ARBA00022801"/>
    </source>
</evidence>
<dbReference type="GO" id="GO:0005737">
    <property type="term" value="C:cytoplasm"/>
    <property type="evidence" value="ECO:0007669"/>
    <property type="project" value="UniProtKB-ARBA"/>
</dbReference>
<evidence type="ECO:0000256" key="1">
    <source>
        <dbReference type="ARBA" id="ARBA00001335"/>
    </source>
</evidence>
<comment type="caution">
    <text evidence="12">The sequence shown here is derived from an EMBL/GenBank/DDBJ whole genome shotgun (WGS) entry which is preliminary data.</text>
</comment>
<dbReference type="NCBIfam" id="NF002759">
    <property type="entry name" value="PRK02813.1"/>
    <property type="match status" value="1"/>
</dbReference>
<keyword evidence="7 11" id="KW-0479">Metal-binding</keyword>
<keyword evidence="10 11" id="KW-0482">Metalloprotease</keyword>
<keyword evidence="6 11" id="KW-0645">Protease</keyword>
<sequence>MSFIDGFCDSLNKCSTPMHFVQMAREELIQKGYQELKESEVWQSIPQKFFVVRDERCIAAVNATNFSKGIIVATHIDSPCFRCKPNTYLNRCGIDQIRVAPYGGINVYSWLDRDLKLAGRILYNENEIVKSKLFETKDPVATIPTLAVHLNRDLATLKDLNMEDDVMPILALSEGLPPSKNNQSASLLKVVSEAANVSQDDIVDFDIYCVDAQGPVLVGTDHDILSAPRLDDLSCAITGLNAFLESKDPANGMSIFVAFDAEEINSNLRTGANSNFLSNIFERLEVEETFAANSLIISADNAHAHHPNFPNKNNNSCPINLGTGVYYNWRANYNFATDLTSLQRAREVVPYSYNPAVTKNDLPAGTTIGPRLAAKHGISTIDIGIPMLGMHSAHETCAVKDLEELQNMFSHFYNDYNKNEENCSKAEEE</sequence>
<dbReference type="RefSeq" id="XP_068370369.1">
    <property type="nucleotide sequence ID" value="XM_068496710.1"/>
</dbReference>
<dbReference type="Pfam" id="PF02127">
    <property type="entry name" value="Peptidase_M18"/>
    <property type="match status" value="1"/>
</dbReference>
<comment type="similarity">
    <text evidence="3 11">Belongs to the peptidase M18 family.</text>
</comment>
<protein>
    <recommendedName>
        <fullName evidence="4">aspartyl aminopeptidase</fullName>
        <ecNumber evidence="4">3.4.11.21</ecNumber>
    </recommendedName>
</protein>
<dbReference type="OrthoDB" id="9880441at2759"/>
<evidence type="ECO:0000256" key="3">
    <source>
        <dbReference type="ARBA" id="ARBA00008290"/>
    </source>
</evidence>
<dbReference type="PANTHER" id="PTHR28570">
    <property type="entry name" value="ASPARTYL AMINOPEPTIDASE"/>
    <property type="match status" value="1"/>
</dbReference>
<dbReference type="GO" id="GO:0008270">
    <property type="term" value="F:zinc ion binding"/>
    <property type="evidence" value="ECO:0007669"/>
    <property type="project" value="InterPro"/>
</dbReference>
<organism evidence="12 13">
    <name type="scientific">Tritrichomonas foetus</name>
    <dbReference type="NCBI Taxonomy" id="1144522"/>
    <lineage>
        <taxon>Eukaryota</taxon>
        <taxon>Metamonada</taxon>
        <taxon>Parabasalia</taxon>
        <taxon>Tritrichomonadida</taxon>
        <taxon>Tritrichomonadidae</taxon>
        <taxon>Tritrichomonas</taxon>
    </lineage>
</organism>
<keyword evidence="13" id="KW-1185">Reference proteome</keyword>
<evidence type="ECO:0000256" key="5">
    <source>
        <dbReference type="ARBA" id="ARBA00022438"/>
    </source>
</evidence>